<dbReference type="Proteomes" id="UP000676336">
    <property type="component" value="Unassembled WGS sequence"/>
</dbReference>
<proteinExistence type="predicted"/>
<dbReference type="Proteomes" id="UP000663855">
    <property type="component" value="Unassembled WGS sequence"/>
</dbReference>
<keyword evidence="6 10" id="KW-0472">Membrane</keyword>
<keyword evidence="3 10" id="KW-0812">Transmembrane</keyword>
<evidence type="ECO:0000313" key="13">
    <source>
        <dbReference type="EMBL" id="CAF1656395.1"/>
    </source>
</evidence>
<feature type="transmembrane region" description="Helical" evidence="10">
    <location>
        <begin position="7"/>
        <end position="35"/>
    </location>
</feature>
<evidence type="ECO:0000256" key="2">
    <source>
        <dbReference type="ARBA" id="ARBA00022475"/>
    </source>
</evidence>
<feature type="transmembrane region" description="Helical" evidence="10">
    <location>
        <begin position="257"/>
        <end position="278"/>
    </location>
</feature>
<dbReference type="Proteomes" id="UP000681720">
    <property type="component" value="Unassembled WGS sequence"/>
</dbReference>
<gene>
    <name evidence="15" type="ORF">BYL167_LOCUS6756</name>
    <name evidence="12" type="ORF">CJN711_LOCUS17782</name>
    <name evidence="17" type="ORF">GIL414_LOCUS13518</name>
    <name evidence="13" type="ORF">KQP761_LOCUS31067</name>
    <name evidence="14" type="ORF">MBJ925_LOCUS34458</name>
    <name evidence="16" type="ORF">SMN809_LOCUS5190</name>
</gene>
<feature type="region of interest" description="Disordered" evidence="9">
    <location>
        <begin position="351"/>
        <end position="371"/>
    </location>
</feature>
<evidence type="ECO:0000256" key="8">
    <source>
        <dbReference type="ARBA" id="ARBA00023224"/>
    </source>
</evidence>
<evidence type="ECO:0000259" key="11">
    <source>
        <dbReference type="PROSITE" id="PS50262"/>
    </source>
</evidence>
<dbReference type="Proteomes" id="UP000663824">
    <property type="component" value="Unassembled WGS sequence"/>
</dbReference>
<dbReference type="GO" id="GO:0008528">
    <property type="term" value="F:G protein-coupled peptide receptor activity"/>
    <property type="evidence" value="ECO:0007669"/>
    <property type="project" value="TreeGrafter"/>
</dbReference>
<dbReference type="GO" id="GO:0005886">
    <property type="term" value="C:plasma membrane"/>
    <property type="evidence" value="ECO:0007669"/>
    <property type="project" value="UniProtKB-SubCell"/>
</dbReference>
<name>A0A815EXG3_9BILA</name>
<evidence type="ECO:0000256" key="4">
    <source>
        <dbReference type="ARBA" id="ARBA00022989"/>
    </source>
</evidence>
<keyword evidence="4 10" id="KW-1133">Transmembrane helix</keyword>
<feature type="transmembrane region" description="Helical" evidence="10">
    <location>
        <begin position="191"/>
        <end position="212"/>
    </location>
</feature>
<feature type="compositionally biased region" description="Polar residues" evidence="9">
    <location>
        <begin position="233"/>
        <end position="249"/>
    </location>
</feature>
<evidence type="ECO:0000256" key="3">
    <source>
        <dbReference type="ARBA" id="ARBA00022692"/>
    </source>
</evidence>
<keyword evidence="7" id="KW-0675">Receptor</keyword>
<feature type="transmembrane region" description="Helical" evidence="10">
    <location>
        <begin position="290"/>
        <end position="311"/>
    </location>
</feature>
<dbReference type="AlphaFoldDB" id="A0A815EXG3"/>
<dbReference type="Proteomes" id="UP000663834">
    <property type="component" value="Unassembled WGS sequence"/>
</dbReference>
<dbReference type="GO" id="GO:0007218">
    <property type="term" value="P:neuropeptide signaling pathway"/>
    <property type="evidence" value="ECO:0007669"/>
    <property type="project" value="TreeGrafter"/>
</dbReference>
<evidence type="ECO:0000256" key="10">
    <source>
        <dbReference type="SAM" id="Phobius"/>
    </source>
</evidence>
<keyword evidence="2" id="KW-1003">Cell membrane</keyword>
<keyword evidence="8" id="KW-0807">Transducer</keyword>
<evidence type="ECO:0000313" key="14">
    <source>
        <dbReference type="EMBL" id="CAF2182941.1"/>
    </source>
</evidence>
<dbReference type="SUPFAM" id="SSF81321">
    <property type="entry name" value="Family A G protein-coupled receptor-like"/>
    <property type="match status" value="1"/>
</dbReference>
<dbReference type="PANTHER" id="PTHR24230">
    <property type="entry name" value="G-PROTEIN COUPLED RECEPTOR"/>
    <property type="match status" value="1"/>
</dbReference>
<organism evidence="12 18">
    <name type="scientific">Rotaria magnacalcarata</name>
    <dbReference type="NCBI Taxonomy" id="392030"/>
    <lineage>
        <taxon>Eukaryota</taxon>
        <taxon>Metazoa</taxon>
        <taxon>Spiralia</taxon>
        <taxon>Gnathifera</taxon>
        <taxon>Rotifera</taxon>
        <taxon>Eurotatoria</taxon>
        <taxon>Bdelloidea</taxon>
        <taxon>Philodinida</taxon>
        <taxon>Philodinidae</taxon>
        <taxon>Rotaria</taxon>
    </lineage>
</organism>
<sequence length="371" mass="42873">MINTLVYYGYFTFGLYSLILILAGTPLNLLCFYIFKRHLPNRSNPTIIVFSYLALVELLIPFTWNLNYVVRELIWKRQRNVGIKNLEQHSILICKLISYGAYFSLECAAWLKTLASFTRCVSLHHNWPIKQYISKPRIMHRICWITIFLMALINSPTWIVNGTYIGPVDKFNQTKTQVACYRSTFFQFWEIAHLLLYNFIPFALMILCNTYIIRHVDKSRRRTRKSKMPRSSLAKQTFANPSNRNSKANDGSRLTKTLVFIAVFFIAFTSPSAIFYIFLGKRVKIHRNLITMGLSNLATTSHVSSFIIYWLTSTDFRDVAIGTICCRPSNLHGQTTIDKHKERNVSIRPSVPLLPLSNSTNQEPLTSVQSS</sequence>
<comment type="subcellular location">
    <subcellularLocation>
        <location evidence="1">Cell membrane</location>
        <topology evidence="1">Multi-pass membrane protein</topology>
    </subcellularLocation>
</comment>
<accession>A0A815EXG3</accession>
<evidence type="ECO:0000256" key="7">
    <source>
        <dbReference type="ARBA" id="ARBA00023170"/>
    </source>
</evidence>
<dbReference type="Pfam" id="PF00001">
    <property type="entry name" value="7tm_1"/>
    <property type="match status" value="1"/>
</dbReference>
<feature type="region of interest" description="Disordered" evidence="9">
    <location>
        <begin position="222"/>
        <end position="249"/>
    </location>
</feature>
<dbReference type="EMBL" id="CAJOBH010001679">
    <property type="protein sequence ID" value="CAF3867943.1"/>
    <property type="molecule type" value="Genomic_DNA"/>
</dbReference>
<dbReference type="EMBL" id="CAJNOW010017302">
    <property type="protein sequence ID" value="CAF1656395.1"/>
    <property type="molecule type" value="Genomic_DNA"/>
</dbReference>
<evidence type="ECO:0000256" key="9">
    <source>
        <dbReference type="SAM" id="MobiDB-lite"/>
    </source>
</evidence>
<evidence type="ECO:0000313" key="12">
    <source>
        <dbReference type="EMBL" id="CAF1317969.1"/>
    </source>
</evidence>
<evidence type="ECO:0000313" key="15">
    <source>
        <dbReference type="EMBL" id="CAF3867943.1"/>
    </source>
</evidence>
<evidence type="ECO:0000256" key="1">
    <source>
        <dbReference type="ARBA" id="ARBA00004651"/>
    </source>
</evidence>
<evidence type="ECO:0000313" key="16">
    <source>
        <dbReference type="EMBL" id="CAF3872934.1"/>
    </source>
</evidence>
<reference evidence="12" key="1">
    <citation type="submission" date="2021-02" db="EMBL/GenBank/DDBJ databases">
        <authorList>
            <person name="Nowell W R."/>
        </authorList>
    </citation>
    <scope>NUCLEOTIDE SEQUENCE</scope>
</reference>
<dbReference type="EMBL" id="CAJOBJ010005494">
    <property type="protein sequence ID" value="CAF4033348.1"/>
    <property type="molecule type" value="Genomic_DNA"/>
</dbReference>
<dbReference type="PANTHER" id="PTHR24230:SF75">
    <property type="entry name" value="RELAXIN FAMILY PEPTIDE RECEPTOR 3"/>
    <property type="match status" value="1"/>
</dbReference>
<dbReference type="Gene3D" id="1.20.1070.10">
    <property type="entry name" value="Rhodopsin 7-helix transmembrane proteins"/>
    <property type="match status" value="1"/>
</dbReference>
<feature type="transmembrane region" description="Helical" evidence="10">
    <location>
        <begin position="47"/>
        <end position="70"/>
    </location>
</feature>
<dbReference type="Proteomes" id="UP000681967">
    <property type="component" value="Unassembled WGS sequence"/>
</dbReference>
<dbReference type="EMBL" id="CAJOBI010001278">
    <property type="protein sequence ID" value="CAF3872934.1"/>
    <property type="molecule type" value="Genomic_DNA"/>
</dbReference>
<feature type="compositionally biased region" description="Polar residues" evidence="9">
    <location>
        <begin position="356"/>
        <end position="371"/>
    </location>
</feature>
<dbReference type="EMBL" id="CAJNRE010018874">
    <property type="protein sequence ID" value="CAF2182941.1"/>
    <property type="molecule type" value="Genomic_DNA"/>
</dbReference>
<evidence type="ECO:0000313" key="17">
    <source>
        <dbReference type="EMBL" id="CAF4033348.1"/>
    </source>
</evidence>
<dbReference type="InterPro" id="IPR017452">
    <property type="entry name" value="GPCR_Rhodpsn_7TM"/>
</dbReference>
<feature type="domain" description="G-protein coupled receptors family 1 profile" evidence="11">
    <location>
        <begin position="27"/>
        <end position="309"/>
    </location>
</feature>
<evidence type="ECO:0000256" key="6">
    <source>
        <dbReference type="ARBA" id="ARBA00023136"/>
    </source>
</evidence>
<keyword evidence="5" id="KW-0297">G-protein coupled receptor</keyword>
<dbReference type="EMBL" id="CAJNOV010008295">
    <property type="protein sequence ID" value="CAF1317969.1"/>
    <property type="molecule type" value="Genomic_DNA"/>
</dbReference>
<evidence type="ECO:0000256" key="5">
    <source>
        <dbReference type="ARBA" id="ARBA00023040"/>
    </source>
</evidence>
<protein>
    <recommendedName>
        <fullName evidence="11">G-protein coupled receptors family 1 profile domain-containing protein</fullName>
    </recommendedName>
</protein>
<dbReference type="PROSITE" id="PS50262">
    <property type="entry name" value="G_PROTEIN_RECEP_F1_2"/>
    <property type="match status" value="1"/>
</dbReference>
<dbReference type="OrthoDB" id="9996669at2759"/>
<evidence type="ECO:0000313" key="18">
    <source>
        <dbReference type="Proteomes" id="UP000663855"/>
    </source>
</evidence>
<comment type="caution">
    <text evidence="12">The sequence shown here is derived from an EMBL/GenBank/DDBJ whole genome shotgun (WGS) entry which is preliminary data.</text>
</comment>
<feature type="transmembrane region" description="Helical" evidence="10">
    <location>
        <begin position="142"/>
        <end position="160"/>
    </location>
</feature>
<dbReference type="InterPro" id="IPR000276">
    <property type="entry name" value="GPCR_Rhodpsn"/>
</dbReference>